<evidence type="ECO:0000313" key="2">
    <source>
        <dbReference type="EMBL" id="CAD6265815.1"/>
    </source>
</evidence>
<accession>A0A811R6T7</accession>
<organism evidence="2 3">
    <name type="scientific">Miscanthus lutarioriparius</name>
    <dbReference type="NCBI Taxonomy" id="422564"/>
    <lineage>
        <taxon>Eukaryota</taxon>
        <taxon>Viridiplantae</taxon>
        <taxon>Streptophyta</taxon>
        <taxon>Embryophyta</taxon>
        <taxon>Tracheophyta</taxon>
        <taxon>Spermatophyta</taxon>
        <taxon>Magnoliopsida</taxon>
        <taxon>Liliopsida</taxon>
        <taxon>Poales</taxon>
        <taxon>Poaceae</taxon>
        <taxon>PACMAD clade</taxon>
        <taxon>Panicoideae</taxon>
        <taxon>Andropogonodae</taxon>
        <taxon>Andropogoneae</taxon>
        <taxon>Saccharinae</taxon>
        <taxon>Miscanthus</taxon>
    </lineage>
</organism>
<dbReference type="EMBL" id="CAJGYO010000013">
    <property type="protein sequence ID" value="CAD6265815.1"/>
    <property type="molecule type" value="Genomic_DNA"/>
</dbReference>
<dbReference type="AlphaFoldDB" id="A0A811R6T7"/>
<gene>
    <name evidence="2" type="ORF">NCGR_LOCUS49120</name>
</gene>
<reference evidence="2" key="1">
    <citation type="submission" date="2020-10" db="EMBL/GenBank/DDBJ databases">
        <authorList>
            <person name="Han B."/>
            <person name="Lu T."/>
            <person name="Zhao Q."/>
            <person name="Huang X."/>
            <person name="Zhao Y."/>
        </authorList>
    </citation>
    <scope>NUCLEOTIDE SEQUENCE</scope>
</reference>
<proteinExistence type="predicted"/>
<sequence length="112" mass="12370">MTSDVRQKRKNMCLPEVASSSDARTPLAQKSVRRSLRRANSEGFCEVRIDKEPSKRCKNWLVQIDEATGQSGPLSISVLQGWGVKCGVDPSDLTEDALLQAPSLQVPNEENE</sequence>
<dbReference type="Proteomes" id="UP000604825">
    <property type="component" value="Unassembled WGS sequence"/>
</dbReference>
<protein>
    <submittedName>
        <fullName evidence="2">Uncharacterized protein</fullName>
    </submittedName>
</protein>
<feature type="region of interest" description="Disordered" evidence="1">
    <location>
        <begin position="1"/>
        <end position="33"/>
    </location>
</feature>
<evidence type="ECO:0000256" key="1">
    <source>
        <dbReference type="SAM" id="MobiDB-lite"/>
    </source>
</evidence>
<comment type="caution">
    <text evidence="2">The sequence shown here is derived from an EMBL/GenBank/DDBJ whole genome shotgun (WGS) entry which is preliminary data.</text>
</comment>
<evidence type="ECO:0000313" key="3">
    <source>
        <dbReference type="Proteomes" id="UP000604825"/>
    </source>
</evidence>
<keyword evidence="3" id="KW-1185">Reference proteome</keyword>
<name>A0A811R6T7_9POAL</name>